<dbReference type="InterPro" id="IPR050952">
    <property type="entry name" value="TRIM-NHL_E3_ligases"/>
</dbReference>
<dbReference type="Gene3D" id="2.120.10.30">
    <property type="entry name" value="TolB, C-terminal domain"/>
    <property type="match status" value="1"/>
</dbReference>
<sequence length="663" mass="74877">MKYAIPDDIQKLQLRIKRRFNKTFKYLNYKFFKSWIYLFIATISFLFITIVSTDLTFSQVPEDTYKRDLISDIFAGSQKSIQNYIEGMYVAPNGTVYTNSHEDKAGAEASIYKDGNVIGVLNDLHGWSRHGGKAVTANSKYIYIAMSQGFVGKIDKDYPPEGTTWYCVRRYNLSGKPAPFANGRGWDKSMLIVNTKSEVTGLATKDKNLYVSDAANNKIRVHNTETMKELRNFSFLRPGDITIDKQGNLWIIQKQDANNPAKILRYSSSGKQLPQKITNVVLPGAIALDNQGRLLVAENGTLQQVLIYNIQDQPVQVGTFGHTGGIYGGVPGEVQDLKFYGLTGVGADTQGNLYINNNGFNNSGTDLRKFSPSGKQLWRLLGLSLVENADVDPTTDGREVFTKYEHFLIDSSKPKGQQLTYKAYTLNGFKYPQDPRLHISPDATFVRRINGERFLFLLDPYSNALEIYRFNPSKDGNIAIPAGMFVGKNNEGKSAISGTWPPQQPKTGKWIWRDRNGNGAFDKEEYDHSEDSSSVTGWWVDSKGDVWTTLGDRQGIRHYFLQGLDTNGNPIYTYSSMQKETTPRIFTDLRRIKYFPESDTMYLSGFTVKNPATFVDPLAAGSEIARFDNWSQDNRILRWRIVVPNDTIRKREIITASTHSVPD</sequence>
<keyword evidence="1" id="KW-0472">Membrane</keyword>
<name>A0ABR6S9V3_ANAVA</name>
<accession>A0ABR6S9V3</accession>
<reference evidence="2 3" key="1">
    <citation type="submission" date="2019-11" db="EMBL/GenBank/DDBJ databases">
        <title>Comparison of genomes from free-living endosymbiotic cyanobacteria isolated from Azolla.</title>
        <authorList>
            <person name="Thiel T."/>
            <person name="Pratte B."/>
        </authorList>
    </citation>
    <scope>NUCLEOTIDE SEQUENCE [LARGE SCALE GENOMIC DNA]</scope>
    <source>
        <strain evidence="2 3">N2B</strain>
    </source>
</reference>
<dbReference type="RefSeq" id="WP_011320283.1">
    <property type="nucleotide sequence ID" value="NZ_JACKZP010000047.1"/>
</dbReference>
<evidence type="ECO:0000313" key="2">
    <source>
        <dbReference type="EMBL" id="MBC1302966.1"/>
    </source>
</evidence>
<feature type="transmembrane region" description="Helical" evidence="1">
    <location>
        <begin position="35"/>
        <end position="57"/>
    </location>
</feature>
<keyword evidence="1" id="KW-0812">Transmembrane</keyword>
<organism evidence="2 3">
    <name type="scientific">Trichormus variabilis N2B</name>
    <dbReference type="NCBI Taxonomy" id="2681315"/>
    <lineage>
        <taxon>Bacteria</taxon>
        <taxon>Bacillati</taxon>
        <taxon>Cyanobacteriota</taxon>
        <taxon>Cyanophyceae</taxon>
        <taxon>Nostocales</taxon>
        <taxon>Nostocaceae</taxon>
        <taxon>Trichormus</taxon>
    </lineage>
</organism>
<evidence type="ECO:0000256" key="1">
    <source>
        <dbReference type="SAM" id="Phobius"/>
    </source>
</evidence>
<dbReference type="InterPro" id="IPR011042">
    <property type="entry name" value="6-blade_b-propeller_TolB-like"/>
</dbReference>
<gene>
    <name evidence="2" type="ORF">GNE12_13690</name>
</gene>
<dbReference type="GeneID" id="58726365"/>
<dbReference type="SUPFAM" id="SSF101898">
    <property type="entry name" value="NHL repeat"/>
    <property type="match status" value="1"/>
</dbReference>
<comment type="caution">
    <text evidence="2">The sequence shown here is derived from an EMBL/GenBank/DDBJ whole genome shotgun (WGS) entry which is preliminary data.</text>
</comment>
<evidence type="ECO:0000313" key="3">
    <source>
        <dbReference type="Proteomes" id="UP000570851"/>
    </source>
</evidence>
<dbReference type="Proteomes" id="UP000570851">
    <property type="component" value="Unassembled WGS sequence"/>
</dbReference>
<dbReference type="EMBL" id="JACKZP010000047">
    <property type="protein sequence ID" value="MBC1302966.1"/>
    <property type="molecule type" value="Genomic_DNA"/>
</dbReference>
<proteinExistence type="predicted"/>
<protein>
    <submittedName>
        <fullName evidence="2">SMP-30/gluconolactonase/LRE family protein</fullName>
    </submittedName>
</protein>
<keyword evidence="3" id="KW-1185">Reference proteome</keyword>
<keyword evidence="1" id="KW-1133">Transmembrane helix</keyword>
<dbReference type="PANTHER" id="PTHR24104">
    <property type="entry name" value="E3 UBIQUITIN-PROTEIN LIGASE NHLRC1-RELATED"/>
    <property type="match status" value="1"/>
</dbReference>
<dbReference type="PANTHER" id="PTHR24104:SF25">
    <property type="entry name" value="PROTEIN LIN-41"/>
    <property type="match status" value="1"/>
</dbReference>